<accession>A0A1E1L828</accession>
<feature type="region of interest" description="Disordered" evidence="1">
    <location>
        <begin position="118"/>
        <end position="151"/>
    </location>
</feature>
<evidence type="ECO:0000256" key="1">
    <source>
        <dbReference type="SAM" id="MobiDB-lite"/>
    </source>
</evidence>
<dbReference type="Proteomes" id="UP000178912">
    <property type="component" value="Unassembled WGS sequence"/>
</dbReference>
<keyword evidence="3" id="KW-1185">Reference proteome</keyword>
<organism evidence="2 3">
    <name type="scientific">Rhynchosporium agropyri</name>
    <dbReference type="NCBI Taxonomy" id="914238"/>
    <lineage>
        <taxon>Eukaryota</taxon>
        <taxon>Fungi</taxon>
        <taxon>Dikarya</taxon>
        <taxon>Ascomycota</taxon>
        <taxon>Pezizomycotina</taxon>
        <taxon>Leotiomycetes</taxon>
        <taxon>Helotiales</taxon>
        <taxon>Ploettnerulaceae</taxon>
        <taxon>Rhynchosporium</taxon>
    </lineage>
</organism>
<sequence length="210" mass="24020">MIYIHIVVERVQCGGGTIPGLATIGEVQFRNTAPIQRAHSVNIVNEVQYVDRANSRDPQPGRRPKVPARDCDLPFQIQCPKKKQDRIREKYGLDAPLRIEVWPVGSKEADVQISQNPNEIASTTERSPGHNDPSTSHIRSPKSKSNTTKGIMPDSKFPFFSLPELSRSVEQASLVAVHAGRPWYRIFIWMRLLERFWMRKTSRLRPLERI</sequence>
<evidence type="ECO:0000313" key="2">
    <source>
        <dbReference type="EMBL" id="CZT06703.1"/>
    </source>
</evidence>
<reference evidence="3" key="1">
    <citation type="submission" date="2016-03" db="EMBL/GenBank/DDBJ databases">
        <authorList>
            <person name="Guldener U."/>
        </authorList>
    </citation>
    <scope>NUCLEOTIDE SEQUENCE [LARGE SCALE GENOMIC DNA]</scope>
    <source>
        <strain evidence="3">04CH-RAC-A.6.1</strain>
    </source>
</reference>
<evidence type="ECO:0000313" key="3">
    <source>
        <dbReference type="Proteomes" id="UP000178912"/>
    </source>
</evidence>
<proteinExistence type="predicted"/>
<feature type="compositionally biased region" description="Polar residues" evidence="1">
    <location>
        <begin position="118"/>
        <end position="149"/>
    </location>
</feature>
<protein>
    <submittedName>
        <fullName evidence="2">Uncharacterized protein</fullName>
    </submittedName>
</protein>
<gene>
    <name evidence="2" type="ORF">RAG0_12361</name>
</gene>
<name>A0A1E1L828_9HELO</name>
<dbReference type="AlphaFoldDB" id="A0A1E1L828"/>
<dbReference type="EMBL" id="FJUX01000088">
    <property type="protein sequence ID" value="CZT06703.1"/>
    <property type="molecule type" value="Genomic_DNA"/>
</dbReference>